<keyword evidence="2" id="KW-1185">Reference proteome</keyword>
<accession>A0ABW3N3A0</accession>
<dbReference type="Proteomes" id="UP001597013">
    <property type="component" value="Unassembled WGS sequence"/>
</dbReference>
<reference evidence="2" key="1">
    <citation type="journal article" date="2019" name="Int. J. Syst. Evol. Microbiol.">
        <title>The Global Catalogue of Microorganisms (GCM) 10K type strain sequencing project: providing services to taxonomists for standard genome sequencing and annotation.</title>
        <authorList>
            <consortium name="The Broad Institute Genomics Platform"/>
            <consortium name="The Broad Institute Genome Sequencing Center for Infectious Disease"/>
            <person name="Wu L."/>
            <person name="Ma J."/>
        </authorList>
    </citation>
    <scope>NUCLEOTIDE SEQUENCE [LARGE SCALE GENOMIC DNA]</scope>
    <source>
        <strain evidence="2">CCUG 62215</strain>
    </source>
</reference>
<organism evidence="1 2">
    <name type="scientific">Winogradskyella litorisediminis</name>
    <dbReference type="NCBI Taxonomy" id="1156618"/>
    <lineage>
        <taxon>Bacteria</taxon>
        <taxon>Pseudomonadati</taxon>
        <taxon>Bacteroidota</taxon>
        <taxon>Flavobacteriia</taxon>
        <taxon>Flavobacteriales</taxon>
        <taxon>Flavobacteriaceae</taxon>
        <taxon>Winogradskyella</taxon>
    </lineage>
</organism>
<gene>
    <name evidence="1" type="ORF">ACFQ1Q_00970</name>
</gene>
<proteinExistence type="predicted"/>
<sequence length="177" mass="20160">MKFKLLAIALATLVGVQAQTNPRDKKVETTVRTIKVTDNGKTVERKIMVRTSESQEVMTNPAKKGTIDADRVFPPTKVETVIYIDNDDDPFYDGNSEIAYYEKDGMRFDFKMTNSGFNFMNSNSDMKGRARITNNSDVYLINTDSYSGIGYFEGDSFVVEYYDEDGVLTIERFNRTK</sequence>
<comment type="caution">
    <text evidence="1">The sequence shown here is derived from an EMBL/GenBank/DDBJ whole genome shotgun (WGS) entry which is preliminary data.</text>
</comment>
<dbReference type="RefSeq" id="WP_386127042.1">
    <property type="nucleotide sequence ID" value="NZ_JBHTJL010000003.1"/>
</dbReference>
<evidence type="ECO:0000313" key="2">
    <source>
        <dbReference type="Proteomes" id="UP001597013"/>
    </source>
</evidence>
<protein>
    <submittedName>
        <fullName evidence="1">Uncharacterized protein</fullName>
    </submittedName>
</protein>
<dbReference type="EMBL" id="JBHTJL010000003">
    <property type="protein sequence ID" value="MFD1061798.1"/>
    <property type="molecule type" value="Genomic_DNA"/>
</dbReference>
<evidence type="ECO:0000313" key="1">
    <source>
        <dbReference type="EMBL" id="MFD1061798.1"/>
    </source>
</evidence>
<name>A0ABW3N3A0_9FLAO</name>